<comment type="caution">
    <text evidence="2">The sequence shown here is derived from an EMBL/GenBank/DDBJ whole genome shotgun (WGS) entry which is preliminary data.</text>
</comment>
<accession>A0A917F0L9</accession>
<dbReference type="EMBL" id="BMGP01000006">
    <property type="protein sequence ID" value="GGF36553.1"/>
    <property type="molecule type" value="Genomic_DNA"/>
</dbReference>
<sequence>MRGKLLFVVGLGTGYVLGSRAGRQRYEQIKAGADKVWSSQPVQAGVGQVQGFANQQVDKLSGKLADQIRKVLGQLLGLDKGNIEVTVVAKRPARASTPPVTTGDDGETPLTPPVSTTAAE</sequence>
<keyword evidence="3" id="KW-1185">Reference proteome</keyword>
<dbReference type="Proteomes" id="UP000598775">
    <property type="component" value="Unassembled WGS sequence"/>
</dbReference>
<name>A0A917F0L9_9MICO</name>
<dbReference type="AlphaFoldDB" id="A0A917F0L9"/>
<protein>
    <recommendedName>
        <fullName evidence="4">Protoporphyrinogen oxidase</fullName>
    </recommendedName>
</protein>
<organism evidence="2 3">
    <name type="scientific">Subtercola lobariae</name>
    <dbReference type="NCBI Taxonomy" id="1588641"/>
    <lineage>
        <taxon>Bacteria</taxon>
        <taxon>Bacillati</taxon>
        <taxon>Actinomycetota</taxon>
        <taxon>Actinomycetes</taxon>
        <taxon>Micrococcales</taxon>
        <taxon>Microbacteriaceae</taxon>
        <taxon>Subtercola</taxon>
    </lineage>
</organism>
<proteinExistence type="predicted"/>
<evidence type="ECO:0000313" key="3">
    <source>
        <dbReference type="Proteomes" id="UP000598775"/>
    </source>
</evidence>
<evidence type="ECO:0000313" key="2">
    <source>
        <dbReference type="EMBL" id="GGF36553.1"/>
    </source>
</evidence>
<gene>
    <name evidence="2" type="ORF">GCM10011399_31840</name>
</gene>
<evidence type="ECO:0000256" key="1">
    <source>
        <dbReference type="SAM" id="MobiDB-lite"/>
    </source>
</evidence>
<evidence type="ECO:0008006" key="4">
    <source>
        <dbReference type="Google" id="ProtNLM"/>
    </source>
</evidence>
<feature type="region of interest" description="Disordered" evidence="1">
    <location>
        <begin position="90"/>
        <end position="120"/>
    </location>
</feature>
<reference evidence="2 3" key="1">
    <citation type="journal article" date="2014" name="Int. J. Syst. Evol. Microbiol.">
        <title>Complete genome sequence of Corynebacterium casei LMG S-19264T (=DSM 44701T), isolated from a smear-ripened cheese.</title>
        <authorList>
            <consortium name="US DOE Joint Genome Institute (JGI-PGF)"/>
            <person name="Walter F."/>
            <person name="Albersmeier A."/>
            <person name="Kalinowski J."/>
            <person name="Ruckert C."/>
        </authorList>
    </citation>
    <scope>NUCLEOTIDE SEQUENCE [LARGE SCALE GENOMIC DNA]</scope>
    <source>
        <strain evidence="2 3">CGMCC 1.12976</strain>
    </source>
</reference>
<dbReference type="RefSeq" id="WP_229715428.1">
    <property type="nucleotide sequence ID" value="NZ_BMGP01000006.1"/>
</dbReference>